<feature type="compositionally biased region" description="Polar residues" evidence="12">
    <location>
        <begin position="305"/>
        <end position="327"/>
    </location>
</feature>
<dbReference type="SUPFAM" id="SSF47954">
    <property type="entry name" value="Cyclin-like"/>
    <property type="match status" value="2"/>
</dbReference>
<comment type="subcellular location">
    <subcellularLocation>
        <location evidence="2">Cytoplasm</location>
    </subcellularLocation>
    <subcellularLocation>
        <location evidence="1">Nucleus</location>
    </subcellularLocation>
</comment>
<comment type="caution">
    <text evidence="15">The sequence shown here is derived from an EMBL/GenBank/DDBJ whole genome shotgun (WGS) entry which is preliminary data.</text>
</comment>
<dbReference type="InterPro" id="IPR013763">
    <property type="entry name" value="Cyclin-like_dom"/>
</dbReference>
<dbReference type="InterPro" id="IPR004367">
    <property type="entry name" value="Cyclin_C-dom"/>
</dbReference>
<keyword evidence="8 11" id="KW-0195">Cyclin</keyword>
<dbReference type="AlphaFoldDB" id="A0A8T2N7D7"/>
<evidence type="ECO:0000313" key="15">
    <source>
        <dbReference type="EMBL" id="KAG9334531.1"/>
    </source>
</evidence>
<keyword evidence="10" id="KW-0131">Cell cycle</keyword>
<dbReference type="CDD" id="cd20573">
    <property type="entry name" value="CYCLIN_CCND1_rpt1"/>
    <property type="match status" value="1"/>
</dbReference>
<evidence type="ECO:0000256" key="7">
    <source>
        <dbReference type="ARBA" id="ARBA00022843"/>
    </source>
</evidence>
<dbReference type="SMART" id="SM00385">
    <property type="entry name" value="CYCLIN"/>
    <property type="match status" value="1"/>
</dbReference>
<dbReference type="Pfam" id="PF00134">
    <property type="entry name" value="Cyclin_N"/>
    <property type="match status" value="1"/>
</dbReference>
<evidence type="ECO:0000256" key="4">
    <source>
        <dbReference type="ARBA" id="ARBA00022490"/>
    </source>
</evidence>
<keyword evidence="5" id="KW-0597">Phosphoprotein</keyword>
<feature type="domain" description="Cyclin-like" evidence="13">
    <location>
        <begin position="62"/>
        <end position="146"/>
    </location>
</feature>
<name>A0A8T2N7D7_9TELE</name>
<dbReference type="GO" id="GO:0005634">
    <property type="term" value="C:nucleus"/>
    <property type="evidence" value="ECO:0007669"/>
    <property type="project" value="UniProtKB-SubCell"/>
</dbReference>
<evidence type="ECO:0000259" key="13">
    <source>
        <dbReference type="SMART" id="SM00385"/>
    </source>
</evidence>
<dbReference type="OrthoDB" id="306099at2759"/>
<evidence type="ECO:0000256" key="8">
    <source>
        <dbReference type="ARBA" id="ARBA00023127"/>
    </source>
</evidence>
<evidence type="ECO:0000256" key="5">
    <source>
        <dbReference type="ARBA" id="ARBA00022553"/>
    </source>
</evidence>
<feature type="compositionally biased region" description="Basic and acidic residues" evidence="12">
    <location>
        <begin position="286"/>
        <end position="303"/>
    </location>
</feature>
<dbReference type="InterPro" id="IPR036915">
    <property type="entry name" value="Cyclin-like_sf"/>
</dbReference>
<evidence type="ECO:0000259" key="14">
    <source>
        <dbReference type="SMART" id="SM01332"/>
    </source>
</evidence>
<proteinExistence type="inferred from homology"/>
<dbReference type="PROSITE" id="PS00292">
    <property type="entry name" value="CYCLINS"/>
    <property type="match status" value="1"/>
</dbReference>
<dbReference type="InterPro" id="IPR048258">
    <property type="entry name" value="Cyclins_cyclin-box"/>
</dbReference>
<reference evidence="15" key="1">
    <citation type="thesis" date="2021" institute="BYU ScholarsArchive" country="Provo, UT, USA">
        <title>Applications of and Algorithms for Genome Assembly and Genomic Analyses with an Emphasis on Marine Teleosts.</title>
        <authorList>
            <person name="Pickett B.D."/>
        </authorList>
    </citation>
    <scope>NUCLEOTIDE SEQUENCE</scope>
    <source>
        <strain evidence="15">HI-2016</strain>
    </source>
</reference>
<keyword evidence="6" id="KW-0132">Cell division</keyword>
<evidence type="ECO:0000256" key="2">
    <source>
        <dbReference type="ARBA" id="ARBA00004496"/>
    </source>
</evidence>
<comment type="similarity">
    <text evidence="3">Belongs to the cyclin family. Cyclin D subfamily.</text>
</comment>
<evidence type="ECO:0000256" key="6">
    <source>
        <dbReference type="ARBA" id="ARBA00022618"/>
    </source>
</evidence>
<protein>
    <recommendedName>
        <fullName evidence="17">Cyclin D1</fullName>
    </recommendedName>
</protein>
<keyword evidence="16" id="KW-1185">Reference proteome</keyword>
<evidence type="ECO:0000256" key="10">
    <source>
        <dbReference type="ARBA" id="ARBA00023306"/>
    </source>
</evidence>
<dbReference type="EMBL" id="JAFBMS010000146">
    <property type="protein sequence ID" value="KAG9334531.1"/>
    <property type="molecule type" value="Genomic_DNA"/>
</dbReference>
<accession>A0A8T2N7D7</accession>
<feature type="domain" description="Cyclin C-terminal" evidence="14">
    <location>
        <begin position="155"/>
        <end position="280"/>
    </location>
</feature>
<dbReference type="Pfam" id="PF02984">
    <property type="entry name" value="Cyclin_C"/>
    <property type="match status" value="1"/>
</dbReference>
<dbReference type="PANTHER" id="PTHR10177">
    <property type="entry name" value="CYCLINS"/>
    <property type="match status" value="1"/>
</dbReference>
<dbReference type="GO" id="GO:0005737">
    <property type="term" value="C:cytoplasm"/>
    <property type="evidence" value="ECO:0007669"/>
    <property type="project" value="UniProtKB-SubCell"/>
</dbReference>
<evidence type="ECO:0000256" key="12">
    <source>
        <dbReference type="SAM" id="MobiDB-lite"/>
    </source>
</evidence>
<evidence type="ECO:0000256" key="1">
    <source>
        <dbReference type="ARBA" id="ARBA00004123"/>
    </source>
</evidence>
<evidence type="ECO:0000256" key="3">
    <source>
        <dbReference type="ARBA" id="ARBA00009065"/>
    </source>
</evidence>
<dbReference type="GO" id="GO:0051301">
    <property type="term" value="P:cell division"/>
    <property type="evidence" value="ECO:0007669"/>
    <property type="project" value="UniProtKB-KW"/>
</dbReference>
<evidence type="ECO:0000313" key="16">
    <source>
        <dbReference type="Proteomes" id="UP000824540"/>
    </source>
</evidence>
<keyword evidence="7" id="KW-0832">Ubl conjugation</keyword>
<sequence>MEHQLLCCEGETIKRAYQDTNLINDRVLQTMLQAEDSYLPSANYFKCVQKEIVPYMRKIVATWMLEVCEEQKCEEEVFPLAMNYLDRFLSVEPTKKTRLQLLGATCMFLASKMKETIPLTAQKLCIYTDNSIRPSELLQMELLALNKLKWDLASVTPHDFIEHFLSKIPIHQETKLILRKHSQTFVALCATDVKFMANPPSMIAAGSVAAAVQGLHLKSCDSMLSQNLTDFLSQVIKSDPDCLRACQEQIESLLEVSLRQAQQHQPLSSETKTVEEEGDLSCTPTDVRDSREELTPTSTKKDVQSLATSQHAHSCSPLTPMSESWTNSGQRAPVLALSIHSHCSRGTEISQPPAGPQLLRGAEASCCHACFVPPSFHLRLNERRPGSCGRAAASASLPRHPLRLPHQYCCQKKSGSEEGPGEGADCHLLETPF</sequence>
<evidence type="ECO:0000256" key="9">
    <source>
        <dbReference type="ARBA" id="ARBA00023242"/>
    </source>
</evidence>
<dbReference type="FunFam" id="1.10.472.10:FF:000120">
    <property type="entry name" value="G1/S-specific cyclin-D1"/>
    <property type="match status" value="1"/>
</dbReference>
<keyword evidence="9" id="KW-0539">Nucleus</keyword>
<evidence type="ECO:0008006" key="17">
    <source>
        <dbReference type="Google" id="ProtNLM"/>
    </source>
</evidence>
<dbReference type="Gene3D" id="1.10.472.10">
    <property type="entry name" value="Cyclin-like"/>
    <property type="match status" value="2"/>
</dbReference>
<dbReference type="Proteomes" id="UP000824540">
    <property type="component" value="Unassembled WGS sequence"/>
</dbReference>
<organism evidence="15 16">
    <name type="scientific">Albula glossodonta</name>
    <name type="common">roundjaw bonefish</name>
    <dbReference type="NCBI Taxonomy" id="121402"/>
    <lineage>
        <taxon>Eukaryota</taxon>
        <taxon>Metazoa</taxon>
        <taxon>Chordata</taxon>
        <taxon>Craniata</taxon>
        <taxon>Vertebrata</taxon>
        <taxon>Euteleostomi</taxon>
        <taxon>Actinopterygii</taxon>
        <taxon>Neopterygii</taxon>
        <taxon>Teleostei</taxon>
        <taxon>Albuliformes</taxon>
        <taxon>Albulidae</taxon>
        <taxon>Albula</taxon>
    </lineage>
</organism>
<dbReference type="InterPro" id="IPR006671">
    <property type="entry name" value="Cyclin_N"/>
</dbReference>
<dbReference type="InterPro" id="IPR039361">
    <property type="entry name" value="Cyclin"/>
</dbReference>
<gene>
    <name evidence="15" type="ORF">JZ751_007530</name>
</gene>
<feature type="region of interest" description="Disordered" evidence="12">
    <location>
        <begin position="264"/>
        <end position="327"/>
    </location>
</feature>
<keyword evidence="4" id="KW-0963">Cytoplasm</keyword>
<dbReference type="SMART" id="SM01332">
    <property type="entry name" value="Cyclin_C"/>
    <property type="match status" value="1"/>
</dbReference>
<evidence type="ECO:0000256" key="11">
    <source>
        <dbReference type="RuleBase" id="RU000383"/>
    </source>
</evidence>